<evidence type="ECO:0000313" key="3">
    <source>
        <dbReference type="Proteomes" id="UP000001514"/>
    </source>
</evidence>
<keyword evidence="3" id="KW-1185">Reference proteome</keyword>
<dbReference type="PRINTS" id="PR00891">
    <property type="entry name" value="RABGDIREP"/>
</dbReference>
<reference evidence="2 3" key="1">
    <citation type="journal article" date="2011" name="Science">
        <title>The Selaginella genome identifies genetic changes associated with the evolution of vascular plants.</title>
        <authorList>
            <person name="Banks J.A."/>
            <person name="Nishiyama T."/>
            <person name="Hasebe M."/>
            <person name="Bowman J.L."/>
            <person name="Gribskov M."/>
            <person name="dePamphilis C."/>
            <person name="Albert V.A."/>
            <person name="Aono N."/>
            <person name="Aoyama T."/>
            <person name="Ambrose B.A."/>
            <person name="Ashton N.W."/>
            <person name="Axtell M.J."/>
            <person name="Barker E."/>
            <person name="Barker M.S."/>
            <person name="Bennetzen J.L."/>
            <person name="Bonawitz N.D."/>
            <person name="Chapple C."/>
            <person name="Cheng C."/>
            <person name="Correa L.G."/>
            <person name="Dacre M."/>
            <person name="DeBarry J."/>
            <person name="Dreyer I."/>
            <person name="Elias M."/>
            <person name="Engstrom E.M."/>
            <person name="Estelle M."/>
            <person name="Feng L."/>
            <person name="Finet C."/>
            <person name="Floyd S.K."/>
            <person name="Frommer W.B."/>
            <person name="Fujita T."/>
            <person name="Gramzow L."/>
            <person name="Gutensohn M."/>
            <person name="Harholt J."/>
            <person name="Hattori M."/>
            <person name="Heyl A."/>
            <person name="Hirai T."/>
            <person name="Hiwatashi Y."/>
            <person name="Ishikawa M."/>
            <person name="Iwata M."/>
            <person name="Karol K.G."/>
            <person name="Koehler B."/>
            <person name="Kolukisaoglu U."/>
            <person name="Kubo M."/>
            <person name="Kurata T."/>
            <person name="Lalonde S."/>
            <person name="Li K."/>
            <person name="Li Y."/>
            <person name="Litt A."/>
            <person name="Lyons E."/>
            <person name="Manning G."/>
            <person name="Maruyama T."/>
            <person name="Michael T.P."/>
            <person name="Mikami K."/>
            <person name="Miyazaki S."/>
            <person name="Morinaga S."/>
            <person name="Murata T."/>
            <person name="Mueller-Roeber B."/>
            <person name="Nelson D.R."/>
            <person name="Obara M."/>
            <person name="Oguri Y."/>
            <person name="Olmstead R.G."/>
            <person name="Onodera N."/>
            <person name="Petersen B.L."/>
            <person name="Pils B."/>
            <person name="Prigge M."/>
            <person name="Rensing S.A."/>
            <person name="Riano-Pachon D.M."/>
            <person name="Roberts A.W."/>
            <person name="Sato Y."/>
            <person name="Scheller H.V."/>
            <person name="Schulz B."/>
            <person name="Schulz C."/>
            <person name="Shakirov E.V."/>
            <person name="Shibagaki N."/>
            <person name="Shinohara N."/>
            <person name="Shippen D.E."/>
            <person name="Soerensen I."/>
            <person name="Sotooka R."/>
            <person name="Sugimoto N."/>
            <person name="Sugita M."/>
            <person name="Sumikawa N."/>
            <person name="Tanurdzic M."/>
            <person name="Theissen G."/>
            <person name="Ulvskov P."/>
            <person name="Wakazuki S."/>
            <person name="Weng J.K."/>
            <person name="Willats W.W."/>
            <person name="Wipf D."/>
            <person name="Wolf P.G."/>
            <person name="Yang L."/>
            <person name="Zimmer A.D."/>
            <person name="Zhu Q."/>
            <person name="Mitros T."/>
            <person name="Hellsten U."/>
            <person name="Loque D."/>
            <person name="Otillar R."/>
            <person name="Salamov A."/>
            <person name="Schmutz J."/>
            <person name="Shapiro H."/>
            <person name="Lindquist E."/>
            <person name="Lucas S."/>
            <person name="Rokhsar D."/>
            <person name="Grigoriev I.V."/>
        </authorList>
    </citation>
    <scope>NUCLEOTIDE SEQUENCE [LARGE SCALE GENOMIC DNA]</scope>
</reference>
<dbReference type="GO" id="GO:0005092">
    <property type="term" value="F:GDP-dissociation inhibitor activity"/>
    <property type="evidence" value="ECO:0007669"/>
    <property type="project" value="InterPro"/>
</dbReference>
<dbReference type="GO" id="GO:0005829">
    <property type="term" value="C:cytosol"/>
    <property type="evidence" value="ECO:0000318"/>
    <property type="project" value="GO_Central"/>
</dbReference>
<dbReference type="GO" id="GO:0005634">
    <property type="term" value="C:nucleus"/>
    <property type="evidence" value="ECO:0000318"/>
    <property type="project" value="GO_Central"/>
</dbReference>
<dbReference type="PANTHER" id="PTHR11787">
    <property type="entry name" value="RAB GDP-DISSOCIATION INHIBITOR"/>
    <property type="match status" value="1"/>
</dbReference>
<dbReference type="STRING" id="88036.D8RLA6"/>
<name>D8RLA6_SELML</name>
<dbReference type="AlphaFoldDB" id="D8RLA6"/>
<dbReference type="Proteomes" id="UP000001514">
    <property type="component" value="Unassembled WGS sequence"/>
</dbReference>
<dbReference type="GO" id="GO:0005968">
    <property type="term" value="C:Rab-protein geranylgeranyltransferase complex"/>
    <property type="evidence" value="ECO:0000318"/>
    <property type="project" value="GO_Central"/>
</dbReference>
<dbReference type="OMA" id="GEWASFN"/>
<dbReference type="KEGG" id="smo:SELMODRAFT_96262"/>
<gene>
    <name evidence="2" type="ORF">SELMODRAFT_96262</name>
</gene>
<comment type="similarity">
    <text evidence="1">Belongs to the Rab GDI family.</text>
</comment>
<protein>
    <submittedName>
        <fullName evidence="2">Uncharacterized protein</fullName>
    </submittedName>
</protein>
<dbReference type="InterPro" id="IPR018203">
    <property type="entry name" value="GDP_dissociation_inhibitor"/>
</dbReference>
<dbReference type="InParanoid" id="D8RLA6"/>
<evidence type="ECO:0000313" key="2">
    <source>
        <dbReference type="EMBL" id="EFJ27101.1"/>
    </source>
</evidence>
<dbReference type="Gene3D" id="3.50.50.60">
    <property type="entry name" value="FAD/NAD(P)-binding domain"/>
    <property type="match status" value="1"/>
</dbReference>
<dbReference type="Gene3D" id="3.30.519.10">
    <property type="entry name" value="Guanine Nucleotide Dissociation Inhibitor, domain 2"/>
    <property type="match status" value="1"/>
</dbReference>
<dbReference type="GO" id="GO:0016192">
    <property type="term" value="P:vesicle-mediated transport"/>
    <property type="evidence" value="ECO:0000318"/>
    <property type="project" value="GO_Central"/>
</dbReference>
<accession>D8RLA6</accession>
<dbReference type="Pfam" id="PF00996">
    <property type="entry name" value="GDI"/>
    <property type="match status" value="1"/>
</dbReference>
<dbReference type="SUPFAM" id="SSF51905">
    <property type="entry name" value="FAD/NAD(P)-binding domain"/>
    <property type="match status" value="1"/>
</dbReference>
<dbReference type="PANTHER" id="PTHR11787:SF4">
    <property type="entry name" value="CHM, RAB ESCORT PROTEIN 1"/>
    <property type="match status" value="1"/>
</dbReference>
<proteinExistence type="inferred from homology"/>
<sequence>MDIDPDRFDAIVVGTGLPESILAAAAACSGRKVLHLDSNEFYGSEWASMTLDQLSSFIASLGACNGSAAGSAAALGSSRDYTLDIAAPKVLRCAESLVDLLIKCGASNYLEFKGVQATYIWSGDGFISAPTSSSELFQDRSLALRDKRRLMRFLKSVQAYISQEGDGAGFSDENLKVSFVELLEREQLPQSIQSWCFLFFEVLGWKK</sequence>
<dbReference type="eggNOG" id="KOG4405">
    <property type="taxonomic scope" value="Eukaryota"/>
</dbReference>
<dbReference type="EMBL" id="GL377583">
    <property type="protein sequence ID" value="EFJ27101.1"/>
    <property type="molecule type" value="Genomic_DNA"/>
</dbReference>
<dbReference type="InterPro" id="IPR036188">
    <property type="entry name" value="FAD/NAD-bd_sf"/>
</dbReference>
<evidence type="ECO:0000256" key="1">
    <source>
        <dbReference type="ARBA" id="ARBA00005593"/>
    </source>
</evidence>
<dbReference type="Gramene" id="EFJ27101">
    <property type="protein sequence ID" value="EFJ27101"/>
    <property type="gene ID" value="SELMODRAFT_96262"/>
</dbReference>
<organism evidence="3">
    <name type="scientific">Selaginella moellendorffii</name>
    <name type="common">Spikemoss</name>
    <dbReference type="NCBI Taxonomy" id="88036"/>
    <lineage>
        <taxon>Eukaryota</taxon>
        <taxon>Viridiplantae</taxon>
        <taxon>Streptophyta</taxon>
        <taxon>Embryophyta</taxon>
        <taxon>Tracheophyta</taxon>
        <taxon>Lycopodiopsida</taxon>
        <taxon>Selaginellales</taxon>
        <taxon>Selaginellaceae</taxon>
        <taxon>Selaginella</taxon>
    </lineage>
</organism>
<dbReference type="Gene3D" id="1.10.405.10">
    <property type="entry name" value="Guanine Nucleotide Dissociation Inhibitor, domain 1"/>
    <property type="match status" value="1"/>
</dbReference>
<dbReference type="GO" id="GO:0007264">
    <property type="term" value="P:small GTPase-mediated signal transduction"/>
    <property type="evidence" value="ECO:0007669"/>
    <property type="project" value="InterPro"/>
</dbReference>
<dbReference type="HOGENOM" id="CLU_021695_2_2_1"/>